<keyword evidence="4" id="KW-0808">Transferase</keyword>
<feature type="region of interest" description="Disordered" evidence="8">
    <location>
        <begin position="1061"/>
        <end position="1095"/>
    </location>
</feature>
<dbReference type="CDD" id="cd17546">
    <property type="entry name" value="REC_hyHK_CKI1_RcsC-like"/>
    <property type="match status" value="1"/>
</dbReference>
<dbReference type="Pfam" id="PF00072">
    <property type="entry name" value="Response_reg"/>
    <property type="match status" value="1"/>
</dbReference>
<dbReference type="Gene3D" id="1.10.287.130">
    <property type="match status" value="1"/>
</dbReference>
<evidence type="ECO:0000256" key="1">
    <source>
        <dbReference type="ARBA" id="ARBA00000085"/>
    </source>
</evidence>
<gene>
    <name evidence="11" type="ORF">HID58_008458</name>
</gene>
<keyword evidence="3 6" id="KW-0597">Phosphoprotein</keyword>
<evidence type="ECO:0000313" key="11">
    <source>
        <dbReference type="EMBL" id="KAH0931341.1"/>
    </source>
</evidence>
<dbReference type="InterPro" id="IPR003661">
    <property type="entry name" value="HisK_dim/P_dom"/>
</dbReference>
<dbReference type="Proteomes" id="UP000824890">
    <property type="component" value="Unassembled WGS sequence"/>
</dbReference>
<dbReference type="SMART" id="SM00388">
    <property type="entry name" value="HisKA"/>
    <property type="match status" value="1"/>
</dbReference>
<organism evidence="11 12">
    <name type="scientific">Brassica napus</name>
    <name type="common">Rape</name>
    <dbReference type="NCBI Taxonomy" id="3708"/>
    <lineage>
        <taxon>Eukaryota</taxon>
        <taxon>Viridiplantae</taxon>
        <taxon>Streptophyta</taxon>
        <taxon>Embryophyta</taxon>
        <taxon>Tracheophyta</taxon>
        <taxon>Spermatophyta</taxon>
        <taxon>Magnoliopsida</taxon>
        <taxon>eudicotyledons</taxon>
        <taxon>Gunneridae</taxon>
        <taxon>Pentapetalae</taxon>
        <taxon>rosids</taxon>
        <taxon>malvids</taxon>
        <taxon>Brassicales</taxon>
        <taxon>Brassicaceae</taxon>
        <taxon>Brassiceae</taxon>
        <taxon>Brassica</taxon>
    </lineage>
</organism>
<keyword evidence="7" id="KW-0175">Coiled coil</keyword>
<evidence type="ECO:0000256" key="8">
    <source>
        <dbReference type="SAM" id="MobiDB-lite"/>
    </source>
</evidence>
<feature type="modified residue" description="4-aspartylphosphate" evidence="6">
    <location>
        <position position="1145"/>
    </location>
</feature>
<comment type="catalytic activity">
    <reaction evidence="1">
        <text>ATP + protein L-histidine = ADP + protein N-phospho-L-histidine.</text>
        <dbReference type="EC" id="2.7.13.3"/>
    </reaction>
</comment>
<dbReference type="PRINTS" id="PR00344">
    <property type="entry name" value="BCTRLSENSOR"/>
</dbReference>
<evidence type="ECO:0000259" key="9">
    <source>
        <dbReference type="PROSITE" id="PS50109"/>
    </source>
</evidence>
<dbReference type="SMART" id="SM00387">
    <property type="entry name" value="HATPase_c"/>
    <property type="match status" value="1"/>
</dbReference>
<sequence length="1239" mass="140760">MDIEFLSSMWPEDVGTQADNRFSIEKPAGDSDTLKEVDIAEKRTMADLKRLPELMNMTDQGSSQLNNLVKQWEYKQDHEVKLLREELKILTKQREEAEAKELNIIEEHNFETKEPENVPVLDDTNDLYRRFKHNKRVEIGEEFDTVAYWKQKALSLEKMLEASTERERRLIEKLNESLKTMESHSAPVEELTQNLKRAEGFLHFILQNAPIVMGHQDKDLHVEIFQGVGVKESEDFKREVLETGKASKKEITFETELFGSKTFLIYVEPVYNKAREKIGINHMGMEVTDQVKKREKMVKLREDKAVRKAMESELNKTIHITVLKLCHGMNFLLLFVAMFFIHILHEFTHLKLRSQEKNSDQMVCEMETDQTEEMDIEVLSSMWPEDVGTQADNNQFNVEKPAGDSDTLKEVDIAEKRTMADLKRLPELMNTTDQGTSQLTNLVKQWEYMQDHAVKLLREELKILTKQREEAEAKELKIIEEHNFESQEPENVPVLDDTSHLFRRFKHKKRDALIGSKRVEIDEEFDTVAYWKQKALSLEKMLEASTERERRLIEKLNESLKTMESHSAPVEELTQNLKRAEGFLHFILQNAPIVMGHQDKDLHVEIFHGGGVKESEDFKREVLEKGKASKREITFETELFGSKTFLIYVEPVYNKAREKIGINYMGMEVTDQVRKREKMAKLREDNAVRKAMESELNKTIHITEETMRAKQMLATMSHEIRSPLSGVVGMAEILSTTKLDKEQRQLLTVMMSSGDLVLQLINDILDLSKVESGVMRLEATKFRPREVVKHVLQTAAASLKKDLTLEGNITDEVPIEVVGDVLRVRQILTNLISNAIKFTHEGKVGIKLKVISEPSFASGMELNADAEEQNGLTETETSVWIRCDVYDTGIGIPGKKSTSLFYMQASADHARKYGGTGLGLAICKQLVELMGGQLTVTSQVSAGSTFTFILPYKVATSDDHSDDQDFSDMVDHHQPEPDDTTEGYFQFKPLLGSIYSNGGPVIGNNNFLPHKVMLTSPLKLVNGFVAEPSNNTGQSETTQVENNGYMDETCYGPCLSKETESCSSSQASSGGGTLEMESELTVSSRREEETTSKQPKILLVEDNKINIMVAKSMMKQLGYTFDIANNGVEAINAIKDSSYDLVLMDVCMPVLDGLKATRLIRSYEESGKWDAAIEAGVDIKISENEQACVHSTNRLPIIAMTANTLAESSEECYANGMDSFISKPVTLQKLKECLRQYLH</sequence>
<feature type="domain" description="Response regulatory" evidence="10">
    <location>
        <begin position="1096"/>
        <end position="1238"/>
    </location>
</feature>
<evidence type="ECO:0000256" key="2">
    <source>
        <dbReference type="ARBA" id="ARBA00012438"/>
    </source>
</evidence>
<dbReference type="CDD" id="cd00082">
    <property type="entry name" value="HisKA"/>
    <property type="match status" value="1"/>
</dbReference>
<dbReference type="SUPFAM" id="SSF47384">
    <property type="entry name" value="Homodimeric domain of signal transducing histidine kinase"/>
    <property type="match status" value="1"/>
</dbReference>
<dbReference type="EMBL" id="JAGKQM010000003">
    <property type="protein sequence ID" value="KAH0931341.1"/>
    <property type="molecule type" value="Genomic_DNA"/>
</dbReference>
<dbReference type="Gene3D" id="3.40.50.2300">
    <property type="match status" value="1"/>
</dbReference>
<accession>A0ABQ8DSD4</accession>
<dbReference type="PROSITE" id="PS50109">
    <property type="entry name" value="HIS_KIN"/>
    <property type="match status" value="1"/>
</dbReference>
<dbReference type="SUPFAM" id="SSF55874">
    <property type="entry name" value="ATPase domain of HSP90 chaperone/DNA topoisomerase II/histidine kinase"/>
    <property type="match status" value="1"/>
</dbReference>
<dbReference type="EC" id="2.7.13.3" evidence="2"/>
<evidence type="ECO:0000256" key="7">
    <source>
        <dbReference type="SAM" id="Coils"/>
    </source>
</evidence>
<dbReference type="Pfam" id="PF02518">
    <property type="entry name" value="HATPase_c"/>
    <property type="match status" value="1"/>
</dbReference>
<dbReference type="PANTHER" id="PTHR43047:SF67">
    <property type="entry name" value="HISTIDINE KINASE"/>
    <property type="match status" value="1"/>
</dbReference>
<dbReference type="InterPro" id="IPR001789">
    <property type="entry name" value="Sig_transdc_resp-reg_receiver"/>
</dbReference>
<name>A0ABQ8DSD4_BRANA</name>
<dbReference type="InterPro" id="IPR004358">
    <property type="entry name" value="Sig_transdc_His_kin-like_C"/>
</dbReference>
<dbReference type="SMART" id="SM00448">
    <property type="entry name" value="REC"/>
    <property type="match status" value="1"/>
</dbReference>
<protein>
    <recommendedName>
        <fullName evidence="2">histidine kinase</fullName>
        <ecNumber evidence="2">2.7.13.3</ecNumber>
    </recommendedName>
</protein>
<dbReference type="PANTHER" id="PTHR43047">
    <property type="entry name" value="TWO-COMPONENT HISTIDINE PROTEIN KINASE"/>
    <property type="match status" value="1"/>
</dbReference>
<dbReference type="SUPFAM" id="SSF52172">
    <property type="entry name" value="CheY-like"/>
    <property type="match status" value="1"/>
</dbReference>
<evidence type="ECO:0000259" key="10">
    <source>
        <dbReference type="PROSITE" id="PS50110"/>
    </source>
</evidence>
<dbReference type="PROSITE" id="PS50110">
    <property type="entry name" value="RESPONSE_REGULATORY"/>
    <property type="match status" value="1"/>
</dbReference>
<evidence type="ECO:0000313" key="12">
    <source>
        <dbReference type="Proteomes" id="UP000824890"/>
    </source>
</evidence>
<dbReference type="InterPro" id="IPR036890">
    <property type="entry name" value="HATPase_C_sf"/>
</dbReference>
<evidence type="ECO:0000256" key="3">
    <source>
        <dbReference type="ARBA" id="ARBA00022553"/>
    </source>
</evidence>
<feature type="coiled-coil region" evidence="7">
    <location>
        <begin position="454"/>
        <end position="481"/>
    </location>
</feature>
<dbReference type="InterPro" id="IPR036097">
    <property type="entry name" value="HisK_dim/P_sf"/>
</dbReference>
<keyword evidence="5" id="KW-0418">Kinase</keyword>
<keyword evidence="12" id="KW-1185">Reference proteome</keyword>
<comment type="caution">
    <text evidence="11">The sequence shown here is derived from an EMBL/GenBank/DDBJ whole genome shotgun (WGS) entry which is preliminary data.</text>
</comment>
<proteinExistence type="predicted"/>
<feature type="coiled-coil region" evidence="7">
    <location>
        <begin position="80"/>
        <end position="107"/>
    </location>
</feature>
<dbReference type="InterPro" id="IPR003594">
    <property type="entry name" value="HATPase_dom"/>
</dbReference>
<evidence type="ECO:0000256" key="4">
    <source>
        <dbReference type="ARBA" id="ARBA00022679"/>
    </source>
</evidence>
<evidence type="ECO:0000256" key="5">
    <source>
        <dbReference type="ARBA" id="ARBA00022777"/>
    </source>
</evidence>
<dbReference type="Pfam" id="PF00512">
    <property type="entry name" value="HisKA"/>
    <property type="match status" value="1"/>
</dbReference>
<feature type="domain" description="Histidine kinase" evidence="9">
    <location>
        <begin position="715"/>
        <end position="954"/>
    </location>
</feature>
<dbReference type="InterPro" id="IPR005467">
    <property type="entry name" value="His_kinase_dom"/>
</dbReference>
<dbReference type="Gene3D" id="3.30.565.10">
    <property type="entry name" value="Histidine kinase-like ATPase, C-terminal domain"/>
    <property type="match status" value="1"/>
</dbReference>
<reference evidence="11 12" key="1">
    <citation type="submission" date="2021-05" db="EMBL/GenBank/DDBJ databases">
        <title>Genome Assembly of Synthetic Allotetraploid Brassica napus Reveals Homoeologous Exchanges between Subgenomes.</title>
        <authorList>
            <person name="Davis J.T."/>
        </authorList>
    </citation>
    <scope>NUCLEOTIDE SEQUENCE [LARGE SCALE GENOMIC DNA]</scope>
    <source>
        <strain evidence="12">cv. Da-Ae</strain>
        <tissue evidence="11">Seedling</tissue>
    </source>
</reference>
<evidence type="ECO:0000256" key="6">
    <source>
        <dbReference type="PROSITE-ProRule" id="PRU00169"/>
    </source>
</evidence>
<dbReference type="InterPro" id="IPR011006">
    <property type="entry name" value="CheY-like_superfamily"/>
</dbReference>
<dbReference type="CDD" id="cd16922">
    <property type="entry name" value="HATPase_EvgS-ArcB-TorS-like"/>
    <property type="match status" value="1"/>
</dbReference>